<dbReference type="PANTHER" id="PTHR43384">
    <property type="entry name" value="SEPTUM SITE-DETERMINING PROTEIN MIND HOMOLOG, CHLOROPLASTIC-RELATED"/>
    <property type="match status" value="1"/>
</dbReference>
<evidence type="ECO:0000256" key="2">
    <source>
        <dbReference type="ARBA" id="ARBA00022840"/>
    </source>
</evidence>
<dbReference type="EMBL" id="LPWH01000001">
    <property type="protein sequence ID" value="POR05705.1"/>
    <property type="molecule type" value="Genomic_DNA"/>
</dbReference>
<comment type="caution">
    <text evidence="4">The sequence shown here is derived from an EMBL/GenBank/DDBJ whole genome shotgun (WGS) entry which is preliminary data.</text>
</comment>
<dbReference type="Pfam" id="PF01656">
    <property type="entry name" value="CbiA"/>
    <property type="match status" value="1"/>
</dbReference>
<keyword evidence="1" id="KW-0547">Nucleotide-binding</keyword>
<dbReference type="SUPFAM" id="SSF52540">
    <property type="entry name" value="P-loop containing nucleoside triphosphate hydrolases"/>
    <property type="match status" value="1"/>
</dbReference>
<evidence type="ECO:0000259" key="3">
    <source>
        <dbReference type="Pfam" id="PF01656"/>
    </source>
</evidence>
<dbReference type="GO" id="GO:0005524">
    <property type="term" value="F:ATP binding"/>
    <property type="evidence" value="ECO:0007669"/>
    <property type="project" value="UniProtKB-KW"/>
</dbReference>
<dbReference type="GO" id="GO:0051782">
    <property type="term" value="P:negative regulation of cell division"/>
    <property type="evidence" value="ECO:0007669"/>
    <property type="project" value="TreeGrafter"/>
</dbReference>
<gene>
    <name evidence="4" type="ORF">AU468_00255</name>
</gene>
<dbReference type="GO" id="GO:0005829">
    <property type="term" value="C:cytosol"/>
    <property type="evidence" value="ECO:0007669"/>
    <property type="project" value="TreeGrafter"/>
</dbReference>
<dbReference type="InterPro" id="IPR002586">
    <property type="entry name" value="CobQ/CobB/MinD/ParA_Nub-bd_dom"/>
</dbReference>
<dbReference type="RefSeq" id="WP_245874037.1">
    <property type="nucleotide sequence ID" value="NZ_LPWH01000001.1"/>
</dbReference>
<feature type="domain" description="CobQ/CobB/MinD/ParA nucleotide binding" evidence="3">
    <location>
        <begin position="7"/>
        <end position="268"/>
    </location>
</feature>
<dbReference type="Gene3D" id="3.40.50.300">
    <property type="entry name" value="P-loop containing nucleotide triphosphate hydrolases"/>
    <property type="match status" value="1"/>
</dbReference>
<accession>A0A2S4K1R3</accession>
<dbReference type="InterPro" id="IPR027417">
    <property type="entry name" value="P-loop_NTPase"/>
</dbReference>
<name>A0A2S4K1R3_9SPIO</name>
<dbReference type="GO" id="GO:0009898">
    <property type="term" value="C:cytoplasmic side of plasma membrane"/>
    <property type="evidence" value="ECO:0007669"/>
    <property type="project" value="TreeGrafter"/>
</dbReference>
<dbReference type="AlphaFoldDB" id="A0A2S4K1R3"/>
<sequence>MQHLIPIASGKGGVGKTLLAANLGIALAQQGKTVVLVDLDLGGSNLHTLLGIRNSHPGIGHFIYKQAETLEELLVETPQQRLFLIPGDGLFCGTANLPFHRKQAILKQLPEIPADFIILDLGSGTTYNTLDLFLTSSAGLLVTSPDTTAILNAYSFLKSAMFRLLQRSFPAKSAERHLVLDFLQQKMEGSSLHIQELVTRIRGIHPESGDRARDALGQFRPRVVMNMGRTAQDIGLGGRLRKVVQDNLKSGIEFIACLPQDEMASRSPLERSPTLLRYPECPYSRSIAHCAHRIIQEPAPPPAPLFEDDQDLQELAQRFESLL</sequence>
<reference evidence="5" key="1">
    <citation type="submission" date="2015-12" db="EMBL/GenBank/DDBJ databases">
        <authorList>
            <person name="Lodha T.D."/>
            <person name="Chintalapati S."/>
            <person name="Chintalapati V.R."/>
            <person name="Sravanthi T."/>
        </authorList>
    </citation>
    <scope>NUCLEOTIDE SEQUENCE [LARGE SCALE GENOMIC DNA]</scope>
    <source>
        <strain evidence="5">JC133</strain>
    </source>
</reference>
<keyword evidence="5" id="KW-1185">Reference proteome</keyword>
<proteinExistence type="predicted"/>
<protein>
    <submittedName>
        <fullName evidence="4">ATPase</fullName>
    </submittedName>
</protein>
<evidence type="ECO:0000256" key="1">
    <source>
        <dbReference type="ARBA" id="ARBA00022741"/>
    </source>
</evidence>
<dbReference type="InterPro" id="IPR050625">
    <property type="entry name" value="ParA/MinD_ATPase"/>
</dbReference>
<evidence type="ECO:0000313" key="4">
    <source>
        <dbReference type="EMBL" id="POR05705.1"/>
    </source>
</evidence>
<evidence type="ECO:0000313" key="5">
    <source>
        <dbReference type="Proteomes" id="UP000237350"/>
    </source>
</evidence>
<dbReference type="GO" id="GO:0016887">
    <property type="term" value="F:ATP hydrolysis activity"/>
    <property type="evidence" value="ECO:0007669"/>
    <property type="project" value="TreeGrafter"/>
</dbReference>
<dbReference type="PANTHER" id="PTHR43384:SF4">
    <property type="entry name" value="CELLULOSE BIOSYNTHESIS PROTEIN BCSQ-RELATED"/>
    <property type="match status" value="1"/>
</dbReference>
<keyword evidence="2" id="KW-0067">ATP-binding</keyword>
<organism evidence="4 5">
    <name type="scientific">Alkalispirochaeta sphaeroplastigenens</name>
    <dbReference type="NCBI Taxonomy" id="1187066"/>
    <lineage>
        <taxon>Bacteria</taxon>
        <taxon>Pseudomonadati</taxon>
        <taxon>Spirochaetota</taxon>
        <taxon>Spirochaetia</taxon>
        <taxon>Spirochaetales</taxon>
        <taxon>Spirochaetaceae</taxon>
        <taxon>Alkalispirochaeta</taxon>
    </lineage>
</organism>
<dbReference type="Proteomes" id="UP000237350">
    <property type="component" value="Unassembled WGS sequence"/>
</dbReference>